<dbReference type="SUPFAM" id="SSF82771">
    <property type="entry name" value="GIY-YIG endonuclease"/>
    <property type="match status" value="1"/>
</dbReference>
<dbReference type="PANTHER" id="PTHR34477">
    <property type="entry name" value="UPF0213 PROTEIN YHBQ"/>
    <property type="match status" value="1"/>
</dbReference>
<dbReference type="Gene3D" id="3.40.1440.10">
    <property type="entry name" value="GIY-YIG endonuclease"/>
    <property type="match status" value="1"/>
</dbReference>
<proteinExistence type="inferred from homology"/>
<dbReference type="InterPro" id="IPR035901">
    <property type="entry name" value="GIY-YIG_endonuc_sf"/>
</dbReference>
<dbReference type="InterPro" id="IPR000305">
    <property type="entry name" value="GIY-YIG_endonuc"/>
</dbReference>
<dbReference type="SMART" id="SM00465">
    <property type="entry name" value="GIYc"/>
    <property type="match status" value="1"/>
</dbReference>
<evidence type="ECO:0000259" key="2">
    <source>
        <dbReference type="PROSITE" id="PS50164"/>
    </source>
</evidence>
<dbReference type="PANTHER" id="PTHR34477:SF1">
    <property type="entry name" value="UPF0213 PROTEIN YHBQ"/>
    <property type="match status" value="1"/>
</dbReference>
<organism evidence="3 4">
    <name type="scientific">Aestuariibaculum marinum</name>
    <dbReference type="NCBI Taxonomy" id="2683592"/>
    <lineage>
        <taxon>Bacteria</taxon>
        <taxon>Pseudomonadati</taxon>
        <taxon>Bacteroidota</taxon>
        <taxon>Flavobacteriia</taxon>
        <taxon>Flavobacteriales</taxon>
        <taxon>Flavobacteriaceae</taxon>
    </lineage>
</organism>
<accession>A0A8J6Q002</accession>
<dbReference type="AlphaFoldDB" id="A0A8J6Q002"/>
<reference evidence="3 4" key="1">
    <citation type="journal article" date="2018" name="J. Microbiol.">
        <title>Aestuariibaculum marinum sp. nov., a marine bacterium isolated from seawater in South Korea.</title>
        <authorList>
            <person name="Choi J."/>
            <person name="Lee D."/>
            <person name="Jang J.H."/>
            <person name="Cha S."/>
            <person name="Seo T."/>
        </authorList>
    </citation>
    <scope>NUCLEOTIDE SEQUENCE [LARGE SCALE GENOMIC DNA]</scope>
    <source>
        <strain evidence="3 4">IP7</strain>
    </source>
</reference>
<keyword evidence="4" id="KW-1185">Reference proteome</keyword>
<evidence type="ECO:0000313" key="4">
    <source>
        <dbReference type="Proteomes" id="UP000621516"/>
    </source>
</evidence>
<dbReference type="Proteomes" id="UP000621516">
    <property type="component" value="Unassembled WGS sequence"/>
</dbReference>
<dbReference type="Pfam" id="PF01541">
    <property type="entry name" value="GIY-YIG"/>
    <property type="match status" value="1"/>
</dbReference>
<dbReference type="EMBL" id="JACVXD010000003">
    <property type="protein sequence ID" value="MBD0823875.1"/>
    <property type="molecule type" value="Genomic_DNA"/>
</dbReference>
<comment type="caution">
    <text evidence="3">The sequence shown here is derived from an EMBL/GenBank/DDBJ whole genome shotgun (WGS) entry which is preliminary data.</text>
</comment>
<feature type="domain" description="GIY-YIG" evidence="2">
    <location>
        <begin position="2"/>
        <end position="78"/>
    </location>
</feature>
<evidence type="ECO:0000313" key="3">
    <source>
        <dbReference type="EMBL" id="MBD0823875.1"/>
    </source>
</evidence>
<protein>
    <submittedName>
        <fullName evidence="3">GIY-YIG nuclease family protein</fullName>
    </submittedName>
</protein>
<dbReference type="PROSITE" id="PS50164">
    <property type="entry name" value="GIY_YIG"/>
    <property type="match status" value="1"/>
</dbReference>
<gene>
    <name evidence="3" type="ORF">ICJ85_07560</name>
</gene>
<dbReference type="CDD" id="cd10456">
    <property type="entry name" value="GIY-YIG_UPF0213"/>
    <property type="match status" value="1"/>
</dbReference>
<dbReference type="InterPro" id="IPR050190">
    <property type="entry name" value="UPF0213_domain"/>
</dbReference>
<name>A0A8J6Q002_9FLAO</name>
<dbReference type="RefSeq" id="WP_188223190.1">
    <property type="nucleotide sequence ID" value="NZ_JACVXD010000003.1"/>
</dbReference>
<comment type="similarity">
    <text evidence="1">Belongs to the UPF0213 family.</text>
</comment>
<evidence type="ECO:0000256" key="1">
    <source>
        <dbReference type="ARBA" id="ARBA00007435"/>
    </source>
</evidence>
<sequence>MISYFVYILKCRDDSFYTGITNSLERRLFEHQSGKNIEAYTYTRRPVTLVWFEKFTTPDEAIKIEKQIKGWSRRKKQALIDKEWDKLVQYSKNYTQFGKGD</sequence>